<evidence type="ECO:0000256" key="1">
    <source>
        <dbReference type="SAM" id="Phobius"/>
    </source>
</evidence>
<reference evidence="2 3" key="1">
    <citation type="submission" date="2012-03" db="EMBL/GenBank/DDBJ databases">
        <title>The Genome Sequence of Bartonella birtlesii LL-WM9.</title>
        <authorList>
            <consortium name="The Broad Institute Genome Sequencing Platform"/>
            <consortium name="The Broad Institute Genome Sequencing Center for Infectious Disease"/>
            <person name="Feldgarden M."/>
            <person name="Kirby J."/>
            <person name="Kosoy M."/>
            <person name="Birtles R."/>
            <person name="Probert W.S."/>
            <person name="Chiaraviglio L."/>
            <person name="Young S.K."/>
            <person name="Zeng Q."/>
            <person name="Gargeya S."/>
            <person name="Fitzgerald M."/>
            <person name="Haas B."/>
            <person name="Abouelleil A."/>
            <person name="Alvarado L."/>
            <person name="Arachchi H.M."/>
            <person name="Berlin A."/>
            <person name="Chapman S.B."/>
            <person name="Gearin G."/>
            <person name="Goldberg J."/>
            <person name="Griggs A."/>
            <person name="Gujja S."/>
            <person name="Hansen M."/>
            <person name="Heiman D."/>
            <person name="Howarth C."/>
            <person name="Larimer J."/>
            <person name="Lui A."/>
            <person name="MacDonald P.J.P."/>
            <person name="McCowen C."/>
            <person name="Montmayeur A."/>
            <person name="Murphy C."/>
            <person name="Neiman D."/>
            <person name="Pearson M."/>
            <person name="Priest M."/>
            <person name="Roberts A."/>
            <person name="Saif S."/>
            <person name="Shea T."/>
            <person name="Sisk P."/>
            <person name="Stolte C."/>
            <person name="Sykes S."/>
            <person name="Wortman J."/>
            <person name="Nusbaum C."/>
            <person name="Birren B."/>
        </authorList>
    </citation>
    <scope>NUCLEOTIDE SEQUENCE [LARGE SCALE GENOMIC DNA]</scope>
    <source>
        <strain evidence="2 3">LL-WM9</strain>
    </source>
</reference>
<keyword evidence="3" id="KW-1185">Reference proteome</keyword>
<protein>
    <submittedName>
        <fullName evidence="2">Uncharacterized protein</fullName>
    </submittedName>
</protein>
<dbReference type="EMBL" id="AIMC01000018">
    <property type="protein sequence ID" value="EJF76574.1"/>
    <property type="molecule type" value="Genomic_DNA"/>
</dbReference>
<evidence type="ECO:0000313" key="3">
    <source>
        <dbReference type="Proteomes" id="UP000008748"/>
    </source>
</evidence>
<evidence type="ECO:0000313" key="2">
    <source>
        <dbReference type="EMBL" id="EJF76574.1"/>
    </source>
</evidence>
<accession>J0Q1Z0</accession>
<comment type="caution">
    <text evidence="2">The sequence shown here is derived from an EMBL/GenBank/DDBJ whole genome shotgun (WGS) entry which is preliminary data.</text>
</comment>
<dbReference type="AlphaFoldDB" id="J0Q1Z0"/>
<keyword evidence="1" id="KW-0472">Membrane</keyword>
<feature type="transmembrane region" description="Helical" evidence="1">
    <location>
        <begin position="6"/>
        <end position="32"/>
    </location>
</feature>
<dbReference type="RefSeq" id="WP_006589757.1">
    <property type="nucleotide sequence ID" value="NZ_JH725077.1"/>
</dbReference>
<keyword evidence="1" id="KW-0812">Transmembrane</keyword>
<gene>
    <name evidence="2" type="ORF">ME7_00831</name>
</gene>
<organism evidence="2 3">
    <name type="scientific">Bartonella birtlesii LL-WM9</name>
    <dbReference type="NCBI Taxonomy" id="1094552"/>
    <lineage>
        <taxon>Bacteria</taxon>
        <taxon>Pseudomonadati</taxon>
        <taxon>Pseudomonadota</taxon>
        <taxon>Alphaproteobacteria</taxon>
        <taxon>Hyphomicrobiales</taxon>
        <taxon>Bartonellaceae</taxon>
        <taxon>Bartonella</taxon>
    </lineage>
</organism>
<sequence>MNNYFMVPIIYVLLFSSIIFIFVILFVLAFYYSVLKRIKMYFQVEKELEWVLQENDIGLQQLRREQAMQQQRCAQKQP</sequence>
<dbReference type="HOGENOM" id="CLU_2614843_0_0_5"/>
<name>J0Q1Z0_9HYPH</name>
<keyword evidence="1" id="KW-1133">Transmembrane helix</keyword>
<dbReference type="Proteomes" id="UP000008748">
    <property type="component" value="Unassembled WGS sequence"/>
</dbReference>
<proteinExistence type="predicted"/>